<proteinExistence type="predicted"/>
<feature type="signal peptide" evidence="1">
    <location>
        <begin position="1"/>
        <end position="20"/>
    </location>
</feature>
<name>A0A812S2W7_9DINO</name>
<protein>
    <submittedName>
        <fullName evidence="2">Uncharacterized protein</fullName>
    </submittedName>
</protein>
<reference evidence="2" key="1">
    <citation type="submission" date="2021-02" db="EMBL/GenBank/DDBJ databases">
        <authorList>
            <person name="Dougan E. K."/>
            <person name="Rhodes N."/>
            <person name="Thang M."/>
            <person name="Chan C."/>
        </authorList>
    </citation>
    <scope>NUCLEOTIDE SEQUENCE</scope>
</reference>
<accession>A0A812S2W7</accession>
<gene>
    <name evidence="2" type="ORF">SNAT2548_LOCUS25790</name>
</gene>
<dbReference type="AlphaFoldDB" id="A0A812S2W7"/>
<evidence type="ECO:0000256" key="1">
    <source>
        <dbReference type="SAM" id="SignalP"/>
    </source>
</evidence>
<feature type="chain" id="PRO_5033040339" evidence="1">
    <location>
        <begin position="21"/>
        <end position="117"/>
    </location>
</feature>
<keyword evidence="3" id="KW-1185">Reference proteome</keyword>
<keyword evidence="1" id="KW-0732">Signal</keyword>
<evidence type="ECO:0000313" key="2">
    <source>
        <dbReference type="EMBL" id="CAE7462969.1"/>
    </source>
</evidence>
<dbReference type="Proteomes" id="UP000604046">
    <property type="component" value="Unassembled WGS sequence"/>
</dbReference>
<evidence type="ECO:0000313" key="3">
    <source>
        <dbReference type="Proteomes" id="UP000604046"/>
    </source>
</evidence>
<sequence length="117" mass="13042">MSAKFWIAALWALAPRGLHALRTQEELALGLGLVSGNETNFLTVRKDYEPFIRREVVGAETAASWLRQGFTPFGRRKDWSLTSSLGMQEAIVSVLYDDLQHTKQPVIDVGSGHLAWS</sequence>
<dbReference type="EMBL" id="CAJNDS010002409">
    <property type="protein sequence ID" value="CAE7462969.1"/>
    <property type="molecule type" value="Genomic_DNA"/>
</dbReference>
<comment type="caution">
    <text evidence="2">The sequence shown here is derived from an EMBL/GenBank/DDBJ whole genome shotgun (WGS) entry which is preliminary data.</text>
</comment>
<organism evidence="2 3">
    <name type="scientific">Symbiodinium natans</name>
    <dbReference type="NCBI Taxonomy" id="878477"/>
    <lineage>
        <taxon>Eukaryota</taxon>
        <taxon>Sar</taxon>
        <taxon>Alveolata</taxon>
        <taxon>Dinophyceae</taxon>
        <taxon>Suessiales</taxon>
        <taxon>Symbiodiniaceae</taxon>
        <taxon>Symbiodinium</taxon>
    </lineage>
</organism>